<evidence type="ECO:0008006" key="4">
    <source>
        <dbReference type="Google" id="ProtNLM"/>
    </source>
</evidence>
<organism evidence="2 3">
    <name type="scientific">Nocardioides silvaticus</name>
    <dbReference type="NCBI Taxonomy" id="2201891"/>
    <lineage>
        <taxon>Bacteria</taxon>
        <taxon>Bacillati</taxon>
        <taxon>Actinomycetota</taxon>
        <taxon>Actinomycetes</taxon>
        <taxon>Propionibacteriales</taxon>
        <taxon>Nocardioidaceae</taxon>
        <taxon>Nocardioides</taxon>
    </lineage>
</organism>
<dbReference type="EMBL" id="QGDD01000011">
    <property type="protein sequence ID" value="PWN01188.1"/>
    <property type="molecule type" value="Genomic_DNA"/>
</dbReference>
<evidence type="ECO:0000313" key="2">
    <source>
        <dbReference type="EMBL" id="PWN01188.1"/>
    </source>
</evidence>
<comment type="caution">
    <text evidence="2">The sequence shown here is derived from an EMBL/GenBank/DDBJ whole genome shotgun (WGS) entry which is preliminary data.</text>
</comment>
<accession>A0A316TBS7</accession>
<feature type="compositionally biased region" description="Basic and acidic residues" evidence="1">
    <location>
        <begin position="1"/>
        <end position="26"/>
    </location>
</feature>
<sequence>MTRSPEDDKRIESRAELLPEESRAGSDDPEAQAEAILEESDERIDDPEGTRRDSTQTPGP</sequence>
<reference evidence="2 3" key="1">
    <citation type="submission" date="2018-05" db="EMBL/GenBank/DDBJ databases">
        <title>Nocardioides silvaticus genome.</title>
        <authorList>
            <person name="Li C."/>
            <person name="Wang G."/>
        </authorList>
    </citation>
    <scope>NUCLEOTIDE SEQUENCE [LARGE SCALE GENOMIC DNA]</scope>
    <source>
        <strain evidence="2 3">CCTCC AB 2018079</strain>
    </source>
</reference>
<feature type="region of interest" description="Disordered" evidence="1">
    <location>
        <begin position="1"/>
        <end position="60"/>
    </location>
</feature>
<evidence type="ECO:0000256" key="1">
    <source>
        <dbReference type="SAM" id="MobiDB-lite"/>
    </source>
</evidence>
<feature type="compositionally biased region" description="Acidic residues" evidence="1">
    <location>
        <begin position="27"/>
        <end position="45"/>
    </location>
</feature>
<dbReference type="AlphaFoldDB" id="A0A316TBS7"/>
<dbReference type="OrthoDB" id="3692230at2"/>
<gene>
    <name evidence="2" type="ORF">DJ010_20345</name>
</gene>
<dbReference type="RefSeq" id="WP_109697202.1">
    <property type="nucleotide sequence ID" value="NZ_QGDD01000011.1"/>
</dbReference>
<dbReference type="Proteomes" id="UP000245507">
    <property type="component" value="Unassembled WGS sequence"/>
</dbReference>
<proteinExistence type="predicted"/>
<keyword evidence="3" id="KW-1185">Reference proteome</keyword>
<evidence type="ECO:0000313" key="3">
    <source>
        <dbReference type="Proteomes" id="UP000245507"/>
    </source>
</evidence>
<name>A0A316TBS7_9ACTN</name>
<protein>
    <recommendedName>
        <fullName evidence="4">Multidrug transporter</fullName>
    </recommendedName>
</protein>